<gene>
    <name evidence="1" type="ORF">SAMN05421636_102192</name>
</gene>
<dbReference type="Proteomes" id="UP000199109">
    <property type="component" value="Unassembled WGS sequence"/>
</dbReference>
<proteinExistence type="predicted"/>
<name>A0A1G6YBU5_9FLAO</name>
<dbReference type="EMBL" id="FNAO01000002">
    <property type="protein sequence ID" value="SDD87800.1"/>
    <property type="molecule type" value="Genomic_DNA"/>
</dbReference>
<evidence type="ECO:0000313" key="1">
    <source>
        <dbReference type="EMBL" id="SDD87800.1"/>
    </source>
</evidence>
<sequence length="57" mass="6352">MALKDAENRKSDSVVMIGSFDTKAENFAYWAGIRRRISCGLDRKTSQGENCGEYFGA</sequence>
<protein>
    <submittedName>
        <fullName evidence="1">Uncharacterized protein</fullName>
    </submittedName>
</protein>
<evidence type="ECO:0000313" key="2">
    <source>
        <dbReference type="Proteomes" id="UP000199109"/>
    </source>
</evidence>
<reference evidence="1 2" key="1">
    <citation type="submission" date="2016-10" db="EMBL/GenBank/DDBJ databases">
        <authorList>
            <person name="de Groot N.N."/>
        </authorList>
    </citation>
    <scope>NUCLEOTIDE SEQUENCE [LARGE SCALE GENOMIC DNA]</scope>
    <source>
        <strain evidence="1 2">DSM 23421</strain>
    </source>
</reference>
<organism evidence="1 2">
    <name type="scientific">Pricia antarctica</name>
    <dbReference type="NCBI Taxonomy" id="641691"/>
    <lineage>
        <taxon>Bacteria</taxon>
        <taxon>Pseudomonadati</taxon>
        <taxon>Bacteroidota</taxon>
        <taxon>Flavobacteriia</taxon>
        <taxon>Flavobacteriales</taxon>
        <taxon>Flavobacteriaceae</taxon>
        <taxon>Pricia</taxon>
    </lineage>
</organism>
<dbReference type="STRING" id="641691.SAMN05421636_102192"/>
<keyword evidence="2" id="KW-1185">Reference proteome</keyword>
<accession>A0A1G6YBU5</accession>
<dbReference type="AlphaFoldDB" id="A0A1G6YBU5"/>